<dbReference type="SUPFAM" id="SSF81296">
    <property type="entry name" value="E set domains"/>
    <property type="match status" value="1"/>
</dbReference>
<dbReference type="PANTHER" id="PTHR32208">
    <property type="entry name" value="SECRETED PROTEIN-RELATED"/>
    <property type="match status" value="1"/>
</dbReference>
<feature type="domain" description="Glyoxal oxidase N-terminal" evidence="2">
    <location>
        <begin position="218"/>
        <end position="500"/>
    </location>
</feature>
<evidence type="ECO:0000313" key="5">
    <source>
        <dbReference type="Proteomes" id="UP000597444"/>
    </source>
</evidence>
<dbReference type="InterPro" id="IPR006652">
    <property type="entry name" value="Kelch_1"/>
</dbReference>
<comment type="caution">
    <text evidence="4">The sequence shown here is derived from an EMBL/GenBank/DDBJ whole genome shotgun (WGS) entry which is preliminary data.</text>
</comment>
<protein>
    <recommendedName>
        <fullName evidence="6">Galactose oxidase-like Early set domain-containing protein</fullName>
    </recommendedName>
</protein>
<reference evidence="4" key="1">
    <citation type="submission" date="2020-10" db="EMBL/GenBank/DDBJ databases">
        <title>Taxonomic study of unclassified bacteria belonging to the class Ktedonobacteria.</title>
        <authorList>
            <person name="Yabe S."/>
            <person name="Wang C.M."/>
            <person name="Zheng Y."/>
            <person name="Sakai Y."/>
            <person name="Cavaletti L."/>
            <person name="Monciardini P."/>
            <person name="Donadio S."/>
        </authorList>
    </citation>
    <scope>NUCLEOTIDE SEQUENCE</scope>
    <source>
        <strain evidence="4">ID150040</strain>
    </source>
</reference>
<name>A0A8J3IKU1_9CHLR</name>
<dbReference type="Gene3D" id="2.60.40.10">
    <property type="entry name" value="Immunoglobulins"/>
    <property type="match status" value="1"/>
</dbReference>
<dbReference type="InterPro" id="IPR037293">
    <property type="entry name" value="Gal_Oxidase_central_sf"/>
</dbReference>
<evidence type="ECO:0000256" key="1">
    <source>
        <dbReference type="ARBA" id="ARBA00022729"/>
    </source>
</evidence>
<dbReference type="Pfam" id="PF07250">
    <property type="entry name" value="Glyoxal_oxid_N"/>
    <property type="match status" value="1"/>
</dbReference>
<evidence type="ECO:0000259" key="2">
    <source>
        <dbReference type="Pfam" id="PF07250"/>
    </source>
</evidence>
<dbReference type="InterPro" id="IPR014756">
    <property type="entry name" value="Ig_E-set"/>
</dbReference>
<dbReference type="CDD" id="cd02851">
    <property type="entry name" value="E_set_GO_C"/>
    <property type="match status" value="1"/>
</dbReference>
<evidence type="ECO:0000313" key="4">
    <source>
        <dbReference type="EMBL" id="GHO97424.1"/>
    </source>
</evidence>
<dbReference type="InterPro" id="IPR011043">
    <property type="entry name" value="Gal_Oxase/kelch_b-propeller"/>
</dbReference>
<sequence>MANLGNAWHIPANPEPRGHAGMRDPVGAIVPGTAVTILTGNQFQGDGNSGNQLQVGSSMSFKRQVDANWTQLPLIFQNQTGNNKYYEAAIPAHMFQIGDTVQYYLRIAYSDHETTFLLASDTASAVTADEAQAQANPFTFIVESSAVKGEWGPVIKLPNVAIHAHVLPNGEVLMWGRRTGIDPNESLDEHFCTPFVWNPITGATRNTQQPKLADGTTVNLFCSGHTFLPDGRLLVAGGHWSDSQGVNQAIIYNPADDTWSPTDLMNDGRWYPTATSLPDGTVLVLSGSTMQKIINFIPQVWSSGHWLQIAGFPSQNTAAFPLFPRMHVASNGLVFMSGSENMTWFLNISNGGQWTPVAIRNNAQRDYAPSVMYDVDKVIYIGGGNDQPTLTPTANTEIIDLSKAAPQWQPAASMHFPRRQHNGTILPDGTVLVTGGTRGGGGPTPGFNDLTPGQPVHIAELWDPVNNVWTELSAELIDRCYHSTAVLLPDATVLSAGGGEFRPINGQDIPNDAEDTHRDAQIFSPPYLFKGVRPQITSTPASVGYGVIFEVGTPQASEIGRVTLIQLSSVTHSFNMNQYINFPHFVVGGVGLKVTAPPSPNVCPPGHYMLFILNTQGVPSVATVIQVTANASMTRVAAAHEQTTVFSVSRDASDRGHFPDAFERRDEVLKAAHGTSVVLGIRGTCPYGIGACWGGAHEALLTLEGVQDVDPIPDAEASTAKLFLEDIGLPALDRWQDQFHRIVNGSYIIRGVEVTLQGQLEVHNGILFLAGPDSRPSVQLLPLVPSNKVQWDRHAGAPQPAEPDEVIAYERLATRVHELPAGQEITITGPLKQSDTGYMLEVRMFAL</sequence>
<dbReference type="RefSeq" id="WP_220207984.1">
    <property type="nucleotide sequence ID" value="NZ_BNJK01000001.1"/>
</dbReference>
<keyword evidence="1" id="KW-0732">Signal</keyword>
<dbReference type="InterPro" id="IPR015202">
    <property type="entry name" value="GO-like_E_set"/>
</dbReference>
<gene>
    <name evidence="4" type="ORF">KSF_074720</name>
</gene>
<keyword evidence="5" id="KW-1185">Reference proteome</keyword>
<dbReference type="AlphaFoldDB" id="A0A8J3IKU1"/>
<dbReference type="SUPFAM" id="SSF50965">
    <property type="entry name" value="Galactose oxidase, central domain"/>
    <property type="match status" value="1"/>
</dbReference>
<proteinExistence type="predicted"/>
<evidence type="ECO:0000259" key="3">
    <source>
        <dbReference type="Pfam" id="PF09118"/>
    </source>
</evidence>
<dbReference type="Proteomes" id="UP000597444">
    <property type="component" value="Unassembled WGS sequence"/>
</dbReference>
<organism evidence="4 5">
    <name type="scientific">Reticulibacter mediterranei</name>
    <dbReference type="NCBI Taxonomy" id="2778369"/>
    <lineage>
        <taxon>Bacteria</taxon>
        <taxon>Bacillati</taxon>
        <taxon>Chloroflexota</taxon>
        <taxon>Ktedonobacteria</taxon>
        <taxon>Ktedonobacterales</taxon>
        <taxon>Reticulibacteraceae</taxon>
        <taxon>Reticulibacter</taxon>
    </lineage>
</organism>
<dbReference type="Pfam" id="PF09118">
    <property type="entry name" value="GO-like_E_set"/>
    <property type="match status" value="1"/>
</dbReference>
<feature type="domain" description="Galactose oxidase-like Early set" evidence="3">
    <location>
        <begin position="533"/>
        <end position="627"/>
    </location>
</feature>
<dbReference type="InterPro" id="IPR013783">
    <property type="entry name" value="Ig-like_fold"/>
</dbReference>
<dbReference type="EMBL" id="BNJK01000001">
    <property type="protein sequence ID" value="GHO97424.1"/>
    <property type="molecule type" value="Genomic_DNA"/>
</dbReference>
<evidence type="ECO:0008006" key="6">
    <source>
        <dbReference type="Google" id="ProtNLM"/>
    </source>
</evidence>
<dbReference type="PANTHER" id="PTHR32208:SF21">
    <property type="entry name" value="LOW QUALITY PROTEIN: ALDEHYDE OXIDASE GLOX-LIKE"/>
    <property type="match status" value="1"/>
</dbReference>
<dbReference type="SMART" id="SM00612">
    <property type="entry name" value="Kelch"/>
    <property type="match status" value="3"/>
</dbReference>
<accession>A0A8J3IKU1</accession>
<dbReference type="InterPro" id="IPR009880">
    <property type="entry name" value="Glyoxal_oxidase_N"/>
</dbReference>
<dbReference type="Gene3D" id="2.130.10.80">
    <property type="entry name" value="Galactose oxidase/kelch, beta-propeller"/>
    <property type="match status" value="1"/>
</dbReference>